<evidence type="ECO:0000259" key="1">
    <source>
        <dbReference type="Pfam" id="PF12770"/>
    </source>
</evidence>
<accession>A0ABU9YT75</accession>
<evidence type="ECO:0000313" key="3">
    <source>
        <dbReference type="Proteomes" id="UP001410394"/>
    </source>
</evidence>
<organism evidence="2 3">
    <name type="scientific">Uliginosibacterium sediminicola</name>
    <dbReference type="NCBI Taxonomy" id="2024550"/>
    <lineage>
        <taxon>Bacteria</taxon>
        <taxon>Pseudomonadati</taxon>
        <taxon>Pseudomonadota</taxon>
        <taxon>Betaproteobacteria</taxon>
        <taxon>Rhodocyclales</taxon>
        <taxon>Zoogloeaceae</taxon>
        <taxon>Uliginosibacterium</taxon>
    </lineage>
</organism>
<evidence type="ECO:0000313" key="2">
    <source>
        <dbReference type="EMBL" id="MEN3066913.1"/>
    </source>
</evidence>
<reference evidence="2 3" key="1">
    <citation type="journal article" date="2018" name="Int. J. Syst. Evol. Microbiol.">
        <title>Uliginosibacterium sediminicola sp. nov., isolated from freshwater sediment.</title>
        <authorList>
            <person name="Hwang W.M."/>
            <person name="Kim S.M."/>
            <person name="Kang K."/>
            <person name="Ahn T.Y."/>
        </authorList>
    </citation>
    <scope>NUCLEOTIDE SEQUENCE [LARGE SCALE GENOMIC DNA]</scope>
    <source>
        <strain evidence="2 3">M1-21</strain>
    </source>
</reference>
<dbReference type="RefSeq" id="WP_345917684.1">
    <property type="nucleotide sequence ID" value="NZ_JBDIVE010000001.1"/>
</dbReference>
<dbReference type="Proteomes" id="UP001410394">
    <property type="component" value="Unassembled WGS sequence"/>
</dbReference>
<keyword evidence="3" id="KW-1185">Reference proteome</keyword>
<dbReference type="InterPro" id="IPR024983">
    <property type="entry name" value="CHAT_dom"/>
</dbReference>
<dbReference type="Pfam" id="PF12770">
    <property type="entry name" value="CHAT"/>
    <property type="match status" value="1"/>
</dbReference>
<sequence length="1271" mass="139700">MMQETSKDAVLTQRFEPGELFKHGFTLKSVDLIQGGTFREVIGKTVIFLMCVRVKPEGKRMFSGATVILPPVGASKVDESSVHEALTTGLEALRGTSPDDNERAFLKKYVRVIHCVTLEAADLAELVVRESDGRLVAIADGSKYRDTSVSLAAPVGLSGVRTAEDQWVPHVAGLCERCVAAVRRTESYSFIHVDETPPQNPELEAILEAVEDCYPVSLRVHNDPEEFVVRRSTVWVSWALGGKIDDAVSEIQSLELTESSRLHLLLQLMYRAGQHDETLALLQQLRPHLEGFTKSNVVQVARIAYKCGDDIAARQLLPRDLVGLNEEMWLEEGLEIATELEDDELIKRYDAQLAALFPNSERLRENRDRRLLLNCREVSVHRRHVFTTAGFSARHLEILDAVTTPVPRYAELIEKATKWDKEWLDLAVICCAMHAQTVDKNLDAIYAGSLITSSQLYGRQATQIVLSAMRALMLEGGVPQEEREYYRSPLMAVVRFLAQHPEDKDVRASFSRLLSVEACGELGLPMIAVTMLDLASEGVPLAKGPKELRGDSESGDEKADAVATQEALMRCMEWTAERGYGEFGVTVVPRELVGTYADKVIRLVSRMMLYAGGIEREDMDLHTMSHLVLVASAVRPYATTERDEDLRLLRLLAGHYTHAGRFQHARNMAEQILAIGQDTEVRRRLAWFAYADVYQRCRNPIDALVGLACAFATDTPVEKADLWQEVYAVIRVLRDLGMTELASKILPALKGLIADLGYDPETDPHIVSAELGLRVVEISRLDTQSVSTLIDDIVKACGRAKDKSDVLPLAVLLGQVVRAADERSIAVPMEARRLLTVLIGRVGARESELVESTSSLVPTTNQVVSMFNGIERAMFGGDAATDLQVVGMAARRLLNESGVVADAGKAKTLAVELLADQTMTLFGSPPELTEDWALQYALSLNDEGLDVAFMALNTAGELSVTVVSKGGAAAIEQPKHEKSFCRRMLVWLEKYPKAYGLIDAYHGNNEFFNTMEALNVRLPESEKLLIVAEPLLQQLTANLVVVQPKDGGFACFYGSQSAVGFVPALSWLLVTRARARTGKGAYRAWISADSGPDAACTLDIALARLSGTFEEFGFSVDTNRRLPGDMSDAGLVVVAAHGGLAQEGRYLHSIRDEKNLVEPPSALAASLAGVELVILFVCSGGRIDKHPWGNRTVGLPRQLLDKGVRAVVASPWPLDVKVTYTWLEPFMKAWNAGATVLQATKVANEVVAKRLGDNPQYSLAMSVYGDALMTK</sequence>
<name>A0ABU9YT75_9RHOO</name>
<gene>
    <name evidence="2" type="ORF">ABDB84_00395</name>
</gene>
<protein>
    <submittedName>
        <fullName evidence="2">CHAT domain-containing protein</fullName>
    </submittedName>
</protein>
<comment type="caution">
    <text evidence="2">The sequence shown here is derived from an EMBL/GenBank/DDBJ whole genome shotgun (WGS) entry which is preliminary data.</text>
</comment>
<feature type="domain" description="CHAT" evidence="1">
    <location>
        <begin position="1127"/>
        <end position="1250"/>
    </location>
</feature>
<dbReference type="EMBL" id="JBDIVE010000001">
    <property type="protein sequence ID" value="MEN3066913.1"/>
    <property type="molecule type" value="Genomic_DNA"/>
</dbReference>
<proteinExistence type="predicted"/>